<dbReference type="PRINTS" id="PR00119">
    <property type="entry name" value="CATATPASE"/>
</dbReference>
<dbReference type="InterPro" id="IPR017969">
    <property type="entry name" value="Heavy-metal-associated_CS"/>
</dbReference>
<evidence type="ECO:0000256" key="3">
    <source>
        <dbReference type="ARBA" id="ARBA00022448"/>
    </source>
</evidence>
<evidence type="ECO:0000256" key="12">
    <source>
        <dbReference type="ARBA" id="ARBA00022989"/>
    </source>
</evidence>
<feature type="transmembrane region" description="Helical" evidence="15">
    <location>
        <begin position="105"/>
        <end position="122"/>
    </location>
</feature>
<dbReference type="PROSITE" id="PS50846">
    <property type="entry name" value="HMA_2"/>
    <property type="match status" value="1"/>
</dbReference>
<dbReference type="SUPFAM" id="SSF81665">
    <property type="entry name" value="Calcium ATPase, transmembrane domain M"/>
    <property type="match status" value="1"/>
</dbReference>
<evidence type="ECO:0000256" key="1">
    <source>
        <dbReference type="ARBA" id="ARBA00004651"/>
    </source>
</evidence>
<evidence type="ECO:0000256" key="8">
    <source>
        <dbReference type="ARBA" id="ARBA00022741"/>
    </source>
</evidence>
<feature type="transmembrane region" description="Helical" evidence="15">
    <location>
        <begin position="702"/>
        <end position="720"/>
    </location>
</feature>
<dbReference type="NCBIfam" id="TIGR01511">
    <property type="entry name" value="ATPase-IB1_Cu"/>
    <property type="match status" value="1"/>
</dbReference>
<dbReference type="InterPro" id="IPR027256">
    <property type="entry name" value="P-typ_ATPase_IB"/>
</dbReference>
<keyword evidence="6 15" id="KW-0812">Transmembrane</keyword>
<dbReference type="PANTHER" id="PTHR43520">
    <property type="entry name" value="ATP7, ISOFORM B"/>
    <property type="match status" value="1"/>
</dbReference>
<dbReference type="Pfam" id="PF00403">
    <property type="entry name" value="HMA"/>
    <property type="match status" value="1"/>
</dbReference>
<dbReference type="PRINTS" id="PR00942">
    <property type="entry name" value="CUATPASEI"/>
</dbReference>
<sequence length="725" mass="76695">MTEKKSAAAAGASELKLSIKGMSCVNCSNSIEAYLKGAEGVKDISVDFSSGSARVVFDESVIASGRIIELISKLGFEASPEKDRASGGKKIAGKETGGMFTDPRVVSAVVFALPVFVLNMFFCQWRYAPPLMSVLTLPVLFYSGAGFHRKAFVTFKNRLPLTMDALISASSLSSFFLSVFLYYFKGSHELYFDSSASIIAVILIGKHIEERMRRRSFGSLGGIIEGMPDECTVEKDGKQLQISVSEVKAGDTLVIKPNGMVPVDSIVISGEGFVENSVITGESAPVYTAPGGSLWAGARNSDAIFFARAKASGRDSYINKIENMLDQALLKKAGIQKTADAIAAYFIPVIFFLAAATFAVRFFALGQNIEFSLLTAISVIAIACPCALGLALPTAFYFGANTAALHGIIFTDPDSLHAINKINAIAFDKTGTLTQSRLFVKNAVYASLPGLDEKGVLRLVASAERYCDHPAARALVEYAKGSGVEPDAVVSDYKTCGGLGITALCDGRKVAAGSAKLVEPGSLAGGGGVVFFASVDGTVAARFELGEVLSAGAAETVKRLKSNNIEVFLLTGDVEKNAMTTAAACGIDAANVRHSMKPDEKAAFIKRLKADDPGRRVAMVGDGVNDALSMASADIAIAMADATNIARTAANIILTGSGLESAVKAIELGRKMRRVIMQNFFWAFFYNAVLIPSAMAGKLDPMQAAFAMAASSIFVVLNSTRLKKI</sequence>
<dbReference type="Pfam" id="PF00702">
    <property type="entry name" value="Hydrolase"/>
    <property type="match status" value="1"/>
</dbReference>
<dbReference type="NCBIfam" id="TIGR01512">
    <property type="entry name" value="ATPase-IB2_Cd"/>
    <property type="match status" value="1"/>
</dbReference>
<name>A0A1F7WM96_9BACT</name>
<keyword evidence="8 15" id="KW-0547">Nucleotide-binding</keyword>
<keyword evidence="11" id="KW-1278">Translocase</keyword>
<evidence type="ECO:0000256" key="13">
    <source>
        <dbReference type="ARBA" id="ARBA00023065"/>
    </source>
</evidence>
<dbReference type="NCBIfam" id="TIGR01494">
    <property type="entry name" value="ATPase_P-type"/>
    <property type="match status" value="2"/>
</dbReference>
<dbReference type="Gene3D" id="3.30.70.100">
    <property type="match status" value="1"/>
</dbReference>
<dbReference type="Gene3D" id="2.70.150.10">
    <property type="entry name" value="Calcium-transporting ATPase, cytoplasmic transduction domain A"/>
    <property type="match status" value="1"/>
</dbReference>
<dbReference type="SUPFAM" id="SSF55008">
    <property type="entry name" value="HMA, heavy metal-associated domain"/>
    <property type="match status" value="1"/>
</dbReference>
<dbReference type="Pfam" id="PF00122">
    <property type="entry name" value="E1-E2_ATPase"/>
    <property type="match status" value="1"/>
</dbReference>
<dbReference type="EMBL" id="MGFH01000152">
    <property type="protein sequence ID" value="OGM03966.1"/>
    <property type="molecule type" value="Genomic_DNA"/>
</dbReference>
<protein>
    <recommendedName>
        <fullName evidence="16">HMA domain-containing protein</fullName>
    </recommendedName>
</protein>
<dbReference type="AlphaFoldDB" id="A0A1F7WM96"/>
<feature type="domain" description="HMA" evidence="16">
    <location>
        <begin position="13"/>
        <end position="79"/>
    </location>
</feature>
<dbReference type="PROSITE" id="PS00154">
    <property type="entry name" value="ATPASE_E1_E2"/>
    <property type="match status" value="1"/>
</dbReference>
<keyword evidence="7 15" id="KW-0479">Metal-binding</keyword>
<keyword evidence="4 15" id="KW-1003">Cell membrane</keyword>
<reference evidence="17 18" key="1">
    <citation type="journal article" date="2016" name="Nat. Commun.">
        <title>Thousands of microbial genomes shed light on interconnected biogeochemical processes in an aquifer system.</title>
        <authorList>
            <person name="Anantharaman K."/>
            <person name="Brown C.T."/>
            <person name="Hug L.A."/>
            <person name="Sharon I."/>
            <person name="Castelle C.J."/>
            <person name="Probst A.J."/>
            <person name="Thomas B.C."/>
            <person name="Singh A."/>
            <person name="Wilkins M.J."/>
            <person name="Karaoz U."/>
            <person name="Brodie E.L."/>
            <person name="Williams K.H."/>
            <person name="Hubbard S.S."/>
            <person name="Banfield J.F."/>
        </authorList>
    </citation>
    <scope>NUCLEOTIDE SEQUENCE [LARGE SCALE GENOMIC DNA]</scope>
</reference>
<accession>A0A1F7WM96</accession>
<feature type="transmembrane region" description="Helical" evidence="15">
    <location>
        <begin position="371"/>
        <end position="392"/>
    </location>
</feature>
<evidence type="ECO:0000256" key="6">
    <source>
        <dbReference type="ARBA" id="ARBA00022692"/>
    </source>
</evidence>
<comment type="similarity">
    <text evidence="2 15">Belongs to the cation transport ATPase (P-type) (TC 3.A.3) family. Type IB subfamily.</text>
</comment>
<dbReference type="InterPro" id="IPR036163">
    <property type="entry name" value="HMA_dom_sf"/>
</dbReference>
<keyword evidence="3" id="KW-0813">Transport</keyword>
<dbReference type="PROSITE" id="PS01047">
    <property type="entry name" value="HMA_1"/>
    <property type="match status" value="1"/>
</dbReference>
<dbReference type="FunFam" id="3.30.70.100:FF:000001">
    <property type="entry name" value="ATPase copper transporting beta"/>
    <property type="match status" value="1"/>
</dbReference>
<dbReference type="InterPro" id="IPR023298">
    <property type="entry name" value="ATPase_P-typ_TM_dom_sf"/>
</dbReference>
<dbReference type="GO" id="GO:0005507">
    <property type="term" value="F:copper ion binding"/>
    <property type="evidence" value="ECO:0007669"/>
    <property type="project" value="TreeGrafter"/>
</dbReference>
<evidence type="ECO:0000256" key="2">
    <source>
        <dbReference type="ARBA" id="ARBA00006024"/>
    </source>
</evidence>
<dbReference type="InterPro" id="IPR023299">
    <property type="entry name" value="ATPase_P-typ_cyto_dom_N"/>
</dbReference>
<evidence type="ECO:0000256" key="7">
    <source>
        <dbReference type="ARBA" id="ARBA00022723"/>
    </source>
</evidence>
<dbReference type="NCBIfam" id="TIGR01525">
    <property type="entry name" value="ATPase-IB_hvy"/>
    <property type="match status" value="1"/>
</dbReference>
<evidence type="ECO:0000256" key="11">
    <source>
        <dbReference type="ARBA" id="ARBA00022967"/>
    </source>
</evidence>
<keyword evidence="13" id="KW-0406">Ion transport</keyword>
<evidence type="ECO:0000256" key="9">
    <source>
        <dbReference type="ARBA" id="ARBA00022840"/>
    </source>
</evidence>
<keyword evidence="12 15" id="KW-1133">Transmembrane helix</keyword>
<dbReference type="GO" id="GO:0005886">
    <property type="term" value="C:plasma membrane"/>
    <property type="evidence" value="ECO:0007669"/>
    <property type="project" value="UniProtKB-SubCell"/>
</dbReference>
<dbReference type="InterPro" id="IPR023214">
    <property type="entry name" value="HAD_sf"/>
</dbReference>
<dbReference type="InterPro" id="IPR008250">
    <property type="entry name" value="ATPase_P-typ_transduc_dom_A_sf"/>
</dbReference>
<dbReference type="PANTHER" id="PTHR43520:SF5">
    <property type="entry name" value="CATION-TRANSPORTING P-TYPE ATPASE-RELATED"/>
    <property type="match status" value="1"/>
</dbReference>
<evidence type="ECO:0000313" key="17">
    <source>
        <dbReference type="EMBL" id="OGM03966.1"/>
    </source>
</evidence>
<feature type="transmembrane region" description="Helical" evidence="15">
    <location>
        <begin position="159"/>
        <end position="184"/>
    </location>
</feature>
<feature type="transmembrane region" description="Helical" evidence="15">
    <location>
        <begin position="680"/>
        <end position="696"/>
    </location>
</feature>
<comment type="caution">
    <text evidence="17">The sequence shown here is derived from an EMBL/GenBank/DDBJ whole genome shotgun (WGS) entry which is preliminary data.</text>
</comment>
<gene>
    <name evidence="17" type="ORF">A2008_06915</name>
</gene>
<dbReference type="CDD" id="cd00371">
    <property type="entry name" value="HMA"/>
    <property type="match status" value="1"/>
</dbReference>
<dbReference type="STRING" id="1817813.A2008_06915"/>
<dbReference type="InterPro" id="IPR059000">
    <property type="entry name" value="ATPase_P-type_domA"/>
</dbReference>
<comment type="subcellular location">
    <subcellularLocation>
        <location evidence="1">Cell membrane</location>
        <topology evidence="1">Multi-pass membrane protein</topology>
    </subcellularLocation>
</comment>
<dbReference type="InterPro" id="IPR036412">
    <property type="entry name" value="HAD-like_sf"/>
</dbReference>
<organism evidence="17 18">
    <name type="scientific">Candidatus Wallbacteria bacterium GWC2_49_35</name>
    <dbReference type="NCBI Taxonomy" id="1817813"/>
    <lineage>
        <taxon>Bacteria</taxon>
        <taxon>Candidatus Walliibacteriota</taxon>
    </lineage>
</organism>
<dbReference type="SUPFAM" id="SSF81653">
    <property type="entry name" value="Calcium ATPase, transduction domain A"/>
    <property type="match status" value="1"/>
</dbReference>
<dbReference type="InterPro" id="IPR006121">
    <property type="entry name" value="HMA_dom"/>
</dbReference>
<dbReference type="Gene3D" id="3.40.1110.10">
    <property type="entry name" value="Calcium-transporting ATPase, cytoplasmic domain N"/>
    <property type="match status" value="1"/>
</dbReference>
<evidence type="ECO:0000256" key="15">
    <source>
        <dbReference type="RuleBase" id="RU362081"/>
    </source>
</evidence>
<evidence type="ECO:0000256" key="14">
    <source>
        <dbReference type="ARBA" id="ARBA00023136"/>
    </source>
</evidence>
<dbReference type="InterPro" id="IPR018303">
    <property type="entry name" value="ATPase_P-typ_P_site"/>
</dbReference>
<keyword evidence="14 15" id="KW-0472">Membrane</keyword>
<dbReference type="Gene3D" id="3.40.50.1000">
    <property type="entry name" value="HAD superfamily/HAD-like"/>
    <property type="match status" value="1"/>
</dbReference>
<dbReference type="GO" id="GO:0055070">
    <property type="term" value="P:copper ion homeostasis"/>
    <property type="evidence" value="ECO:0007669"/>
    <property type="project" value="TreeGrafter"/>
</dbReference>
<dbReference type="Proteomes" id="UP000178735">
    <property type="component" value="Unassembled WGS sequence"/>
</dbReference>
<proteinExistence type="inferred from homology"/>
<keyword evidence="9 15" id="KW-0067">ATP-binding</keyword>
<dbReference type="GO" id="GO:0005524">
    <property type="term" value="F:ATP binding"/>
    <property type="evidence" value="ECO:0007669"/>
    <property type="project" value="UniProtKB-UniRule"/>
</dbReference>
<evidence type="ECO:0000259" key="16">
    <source>
        <dbReference type="PROSITE" id="PS50846"/>
    </source>
</evidence>
<dbReference type="InterPro" id="IPR001757">
    <property type="entry name" value="P_typ_ATPase"/>
</dbReference>
<dbReference type="GO" id="GO:0043682">
    <property type="term" value="F:P-type divalent copper transporter activity"/>
    <property type="evidence" value="ECO:0007669"/>
    <property type="project" value="TreeGrafter"/>
</dbReference>
<evidence type="ECO:0000256" key="10">
    <source>
        <dbReference type="ARBA" id="ARBA00022842"/>
    </source>
</evidence>
<evidence type="ECO:0000256" key="5">
    <source>
        <dbReference type="ARBA" id="ARBA00022553"/>
    </source>
</evidence>
<evidence type="ECO:0000313" key="18">
    <source>
        <dbReference type="Proteomes" id="UP000178735"/>
    </source>
</evidence>
<evidence type="ECO:0000256" key="4">
    <source>
        <dbReference type="ARBA" id="ARBA00022475"/>
    </source>
</evidence>
<keyword evidence="5" id="KW-0597">Phosphoprotein</keyword>
<feature type="transmembrane region" description="Helical" evidence="15">
    <location>
        <begin position="342"/>
        <end position="365"/>
    </location>
</feature>
<keyword evidence="10" id="KW-0460">Magnesium</keyword>
<dbReference type="GO" id="GO:0016887">
    <property type="term" value="F:ATP hydrolysis activity"/>
    <property type="evidence" value="ECO:0007669"/>
    <property type="project" value="InterPro"/>
</dbReference>
<dbReference type="SUPFAM" id="SSF56784">
    <property type="entry name" value="HAD-like"/>
    <property type="match status" value="1"/>
</dbReference>